<proteinExistence type="predicted"/>
<organism evidence="3 4">
    <name type="scientific">Telmatocola sphagniphila</name>
    <dbReference type="NCBI Taxonomy" id="1123043"/>
    <lineage>
        <taxon>Bacteria</taxon>
        <taxon>Pseudomonadati</taxon>
        <taxon>Planctomycetota</taxon>
        <taxon>Planctomycetia</taxon>
        <taxon>Gemmatales</taxon>
        <taxon>Gemmataceae</taxon>
    </lineage>
</organism>
<reference evidence="3" key="1">
    <citation type="submission" date="2021-05" db="EMBL/GenBank/DDBJ databases">
        <title>Complete genome sequence of the cellulolytic planctomycete Telmatocola sphagniphila SP2T and characterization of the first cellulase from planctomycetes.</title>
        <authorList>
            <person name="Rakitin A.L."/>
            <person name="Beletsky A.V."/>
            <person name="Naumoff D.G."/>
            <person name="Kulichevskaya I.S."/>
            <person name="Mardanov A.V."/>
            <person name="Ravin N.V."/>
            <person name="Dedysh S.N."/>
        </authorList>
    </citation>
    <scope>NUCLEOTIDE SEQUENCE</scope>
    <source>
        <strain evidence="3">SP2T</strain>
    </source>
</reference>
<feature type="chain" id="PRO_5034959713" evidence="1">
    <location>
        <begin position="22"/>
        <end position="203"/>
    </location>
</feature>
<dbReference type="AlphaFoldDB" id="A0A8E6B6V6"/>
<dbReference type="EMBL" id="CP074694">
    <property type="protein sequence ID" value="QVL32821.1"/>
    <property type="molecule type" value="Genomic_DNA"/>
</dbReference>
<dbReference type="KEGG" id="tsph:KIH39_02560"/>
<accession>A0A8E6B6V6</accession>
<dbReference type="InterPro" id="IPR010496">
    <property type="entry name" value="AL/BT2_dom"/>
</dbReference>
<keyword evidence="1" id="KW-0732">Signal</keyword>
<dbReference type="GO" id="GO:0016787">
    <property type="term" value="F:hydrolase activity"/>
    <property type="evidence" value="ECO:0007669"/>
    <property type="project" value="InterPro"/>
</dbReference>
<dbReference type="RefSeq" id="WP_213497711.1">
    <property type="nucleotide sequence ID" value="NZ_CP074694.1"/>
</dbReference>
<dbReference type="Pfam" id="PF06439">
    <property type="entry name" value="3keto-disac_hyd"/>
    <property type="match status" value="1"/>
</dbReference>
<evidence type="ECO:0000313" key="4">
    <source>
        <dbReference type="Proteomes" id="UP000676194"/>
    </source>
</evidence>
<gene>
    <name evidence="3" type="ORF">KIH39_02560</name>
</gene>
<name>A0A8E6B6V6_9BACT</name>
<feature type="signal peptide" evidence="1">
    <location>
        <begin position="1"/>
        <end position="21"/>
    </location>
</feature>
<dbReference type="Gene3D" id="2.60.120.560">
    <property type="entry name" value="Exo-inulinase, domain 1"/>
    <property type="match status" value="1"/>
</dbReference>
<evidence type="ECO:0000256" key="1">
    <source>
        <dbReference type="SAM" id="SignalP"/>
    </source>
</evidence>
<keyword evidence="4" id="KW-1185">Reference proteome</keyword>
<protein>
    <submittedName>
        <fullName evidence="3">DUF1080 domain-containing protein</fullName>
    </submittedName>
</protein>
<sequence>MKLKLLCSLALFGLLGAFAKAADPDFLSKDNWEGLEKYWKFEGSSIIGKTDANPGFNTFFCSKTKYTDFELHFDVKLTGTKWTGNSGVQIRSEIFDKEKFKVKGPQCDMGDRYWGSLYGEGMKEGMLKASKWDDVSTVLKPDDFNDYYIKVVGKKVTIKINGVTTVDQEFEVLPPAGVIALQIHAGNPMEVIFKNIKFKNLAK</sequence>
<evidence type="ECO:0000313" key="3">
    <source>
        <dbReference type="EMBL" id="QVL32821.1"/>
    </source>
</evidence>
<evidence type="ECO:0000259" key="2">
    <source>
        <dbReference type="Pfam" id="PF06439"/>
    </source>
</evidence>
<dbReference type="Proteomes" id="UP000676194">
    <property type="component" value="Chromosome"/>
</dbReference>
<feature type="domain" description="3-keto-alpha-glucoside-1,2-lyase/3-keto-2-hydroxy-glucal hydratase" evidence="2">
    <location>
        <begin position="30"/>
        <end position="199"/>
    </location>
</feature>